<protein>
    <submittedName>
        <fullName evidence="1">Uncharacterized protein</fullName>
    </submittedName>
</protein>
<organism evidence="1 2">
    <name type="scientific">Pelagibacterium luteolum</name>
    <dbReference type="NCBI Taxonomy" id="440168"/>
    <lineage>
        <taxon>Bacteria</taxon>
        <taxon>Pseudomonadati</taxon>
        <taxon>Pseudomonadota</taxon>
        <taxon>Alphaproteobacteria</taxon>
        <taxon>Hyphomicrobiales</taxon>
        <taxon>Devosiaceae</taxon>
        <taxon>Pelagibacterium</taxon>
    </lineage>
</organism>
<reference evidence="1 2" key="1">
    <citation type="submission" date="2016-10" db="EMBL/GenBank/DDBJ databases">
        <authorList>
            <person name="de Groot N.N."/>
        </authorList>
    </citation>
    <scope>NUCLEOTIDE SEQUENCE [LARGE SCALE GENOMIC DNA]</scope>
    <source>
        <strain evidence="1 2">CGMCC 1.10267</strain>
    </source>
</reference>
<evidence type="ECO:0000313" key="2">
    <source>
        <dbReference type="Proteomes" id="UP000199495"/>
    </source>
</evidence>
<dbReference type="RefSeq" id="WP_090597399.1">
    <property type="nucleotide sequence ID" value="NZ_FNCS01000009.1"/>
</dbReference>
<gene>
    <name evidence="1" type="ORF">SAMN04487974_109130</name>
</gene>
<dbReference type="STRING" id="440168.SAMN04487974_109130"/>
<name>A0A1G7XI96_9HYPH</name>
<accession>A0A1G7XI96</accession>
<dbReference type="Proteomes" id="UP000199495">
    <property type="component" value="Unassembled WGS sequence"/>
</dbReference>
<dbReference type="EMBL" id="FNCS01000009">
    <property type="protein sequence ID" value="SDG83833.1"/>
    <property type="molecule type" value="Genomic_DNA"/>
</dbReference>
<evidence type="ECO:0000313" key="1">
    <source>
        <dbReference type="EMBL" id="SDG83833.1"/>
    </source>
</evidence>
<proteinExistence type="predicted"/>
<dbReference type="AlphaFoldDB" id="A0A1G7XI96"/>
<sequence>MSQHDEDPVFKLVSSLADDVLNADISELEQELDAEVGGRERLERFKNTIRGLPWQELADKADGEPIHLTNARVEFIVDGKVIQEGEVTDATITFEKESRS</sequence>
<keyword evidence="2" id="KW-1185">Reference proteome</keyword>